<dbReference type="AlphaFoldDB" id="A0AAW1ICX2"/>
<gene>
    <name evidence="2" type="ORF">QE152_g36733</name>
</gene>
<dbReference type="InterPro" id="IPR019180">
    <property type="entry name" value="Oxidoreductase-like_N"/>
</dbReference>
<accession>A0AAW1ICX2</accession>
<organism evidence="2 3">
    <name type="scientific">Popillia japonica</name>
    <name type="common">Japanese beetle</name>
    <dbReference type="NCBI Taxonomy" id="7064"/>
    <lineage>
        <taxon>Eukaryota</taxon>
        <taxon>Metazoa</taxon>
        <taxon>Ecdysozoa</taxon>
        <taxon>Arthropoda</taxon>
        <taxon>Hexapoda</taxon>
        <taxon>Insecta</taxon>
        <taxon>Pterygota</taxon>
        <taxon>Neoptera</taxon>
        <taxon>Endopterygota</taxon>
        <taxon>Coleoptera</taxon>
        <taxon>Polyphaga</taxon>
        <taxon>Scarabaeiformia</taxon>
        <taxon>Scarabaeidae</taxon>
        <taxon>Rutelinae</taxon>
        <taxon>Popillia</taxon>
    </lineage>
</organism>
<keyword evidence="3" id="KW-1185">Reference proteome</keyword>
<name>A0AAW1ICX2_POPJA</name>
<dbReference type="EMBL" id="JASPKY010000664">
    <property type="protein sequence ID" value="KAK9687060.1"/>
    <property type="molecule type" value="Genomic_DNA"/>
</dbReference>
<dbReference type="Pfam" id="PF09791">
    <property type="entry name" value="Oxidored-like"/>
    <property type="match status" value="1"/>
</dbReference>
<dbReference type="PANTHER" id="PTHR21193:SF3">
    <property type="entry name" value="OXIDOREDUCTASE-LIKE DOMAIN-CONTAINING PROTEIN 1"/>
    <property type="match status" value="1"/>
</dbReference>
<reference evidence="2 3" key="1">
    <citation type="journal article" date="2024" name="BMC Genomics">
        <title>De novo assembly and annotation of Popillia japonica's genome with initial clues to its potential as an invasive pest.</title>
        <authorList>
            <person name="Cucini C."/>
            <person name="Boschi S."/>
            <person name="Funari R."/>
            <person name="Cardaioli E."/>
            <person name="Iannotti N."/>
            <person name="Marturano G."/>
            <person name="Paoli F."/>
            <person name="Bruttini M."/>
            <person name="Carapelli A."/>
            <person name="Frati F."/>
            <person name="Nardi F."/>
        </authorList>
    </citation>
    <scope>NUCLEOTIDE SEQUENCE [LARGE SCALE GENOMIC DNA]</scope>
    <source>
        <strain evidence="2">DMR45628</strain>
    </source>
</reference>
<evidence type="ECO:0000313" key="3">
    <source>
        <dbReference type="Proteomes" id="UP001458880"/>
    </source>
</evidence>
<protein>
    <submittedName>
        <fullName evidence="2">Oxidoreductase-like protein, N-terminal</fullName>
    </submittedName>
</protein>
<evidence type="ECO:0000313" key="2">
    <source>
        <dbReference type="EMBL" id="KAK9687060.1"/>
    </source>
</evidence>
<proteinExistence type="predicted"/>
<dbReference type="GO" id="GO:0005739">
    <property type="term" value="C:mitochondrion"/>
    <property type="evidence" value="ECO:0007669"/>
    <property type="project" value="TreeGrafter"/>
</dbReference>
<comment type="caution">
    <text evidence="2">The sequence shown here is derived from an EMBL/GenBank/DDBJ whole genome shotgun (WGS) entry which is preliminary data.</text>
</comment>
<dbReference type="Proteomes" id="UP001458880">
    <property type="component" value="Unassembled WGS sequence"/>
</dbReference>
<feature type="domain" description="Oxidoreductase-like" evidence="1">
    <location>
        <begin position="50"/>
        <end position="78"/>
    </location>
</feature>
<evidence type="ECO:0000259" key="1">
    <source>
        <dbReference type="Pfam" id="PF09791"/>
    </source>
</evidence>
<dbReference type="PANTHER" id="PTHR21193">
    <property type="entry name" value="OXIDOREDUCTASE-LIKE DOMAIN-CONTAINING PROTEIN 1"/>
    <property type="match status" value="1"/>
</dbReference>
<dbReference type="InterPro" id="IPR039251">
    <property type="entry name" value="OXLD1"/>
</dbReference>
<sequence length="111" mass="12647">MAITVLSTTTCRIHPRMVCTVFSRYYCSNTFENVSEEKTKVPKPVLKGIPEAPTTCCMTGCPNCVWLEYAEKLTEYFKDGGEKALKEIDTHVTDTNVKAYLMHELKMRNKS</sequence>